<evidence type="ECO:0000256" key="5">
    <source>
        <dbReference type="ARBA" id="ARBA00022777"/>
    </source>
</evidence>
<dbReference type="AlphaFoldDB" id="A0A1G6RQQ8"/>
<dbReference type="CDD" id="cd14014">
    <property type="entry name" value="STKc_PknB_like"/>
    <property type="match status" value="1"/>
</dbReference>
<dbReference type="CDD" id="cd06577">
    <property type="entry name" value="PASTA_pknB"/>
    <property type="match status" value="3"/>
</dbReference>
<feature type="domain" description="PASTA" evidence="12">
    <location>
        <begin position="428"/>
        <end position="495"/>
    </location>
</feature>
<dbReference type="FunFam" id="1.10.510.10:FF:000021">
    <property type="entry name" value="Serine/threonine protein kinase"/>
    <property type="match status" value="1"/>
</dbReference>
<dbReference type="InterPro" id="IPR005543">
    <property type="entry name" value="PASTA_dom"/>
</dbReference>
<evidence type="ECO:0000256" key="10">
    <source>
        <dbReference type="SAM" id="Phobius"/>
    </source>
</evidence>
<evidence type="ECO:0000256" key="2">
    <source>
        <dbReference type="ARBA" id="ARBA00022527"/>
    </source>
</evidence>
<dbReference type="PROSITE" id="PS50011">
    <property type="entry name" value="PROTEIN_KINASE_DOM"/>
    <property type="match status" value="1"/>
</dbReference>
<reference evidence="13 14" key="1">
    <citation type="submission" date="2016-10" db="EMBL/GenBank/DDBJ databases">
        <authorList>
            <person name="de Groot N.N."/>
        </authorList>
    </citation>
    <scope>NUCLEOTIDE SEQUENCE [LARGE SCALE GENOMIC DNA]</scope>
    <source>
        <strain evidence="13 14">DSM 20475</strain>
    </source>
</reference>
<dbReference type="InterPro" id="IPR000719">
    <property type="entry name" value="Prot_kinase_dom"/>
</dbReference>
<dbReference type="SUPFAM" id="SSF56112">
    <property type="entry name" value="Protein kinase-like (PK-like)"/>
    <property type="match status" value="1"/>
</dbReference>
<keyword evidence="10" id="KW-0812">Transmembrane</keyword>
<dbReference type="PROSITE" id="PS00107">
    <property type="entry name" value="PROTEIN_KINASE_ATP"/>
    <property type="match status" value="1"/>
</dbReference>
<keyword evidence="6 9" id="KW-0067">ATP-binding</keyword>
<keyword evidence="14" id="KW-1185">Reference proteome</keyword>
<evidence type="ECO:0000256" key="3">
    <source>
        <dbReference type="ARBA" id="ARBA00022679"/>
    </source>
</evidence>
<evidence type="ECO:0000256" key="6">
    <source>
        <dbReference type="ARBA" id="ARBA00022840"/>
    </source>
</evidence>
<name>A0A1G6RQQ8_PEPNI</name>
<dbReference type="PROSITE" id="PS51178">
    <property type="entry name" value="PASTA"/>
    <property type="match status" value="3"/>
</dbReference>
<dbReference type="OrthoDB" id="9788659at2"/>
<keyword evidence="3" id="KW-0808">Transferase</keyword>
<comment type="catalytic activity">
    <reaction evidence="7">
        <text>L-threonyl-[protein] + ATP = O-phospho-L-threonyl-[protein] + ADP + H(+)</text>
        <dbReference type="Rhea" id="RHEA:46608"/>
        <dbReference type="Rhea" id="RHEA-COMP:11060"/>
        <dbReference type="Rhea" id="RHEA-COMP:11605"/>
        <dbReference type="ChEBI" id="CHEBI:15378"/>
        <dbReference type="ChEBI" id="CHEBI:30013"/>
        <dbReference type="ChEBI" id="CHEBI:30616"/>
        <dbReference type="ChEBI" id="CHEBI:61977"/>
        <dbReference type="ChEBI" id="CHEBI:456216"/>
        <dbReference type="EC" id="2.7.11.1"/>
    </reaction>
</comment>
<dbReference type="Proteomes" id="UP000198995">
    <property type="component" value="Unassembled WGS sequence"/>
</dbReference>
<dbReference type="RefSeq" id="WP_091790794.1">
    <property type="nucleotide sequence ID" value="NZ_FNAF01000001.1"/>
</dbReference>
<feature type="binding site" evidence="9">
    <location>
        <position position="38"/>
    </location>
    <ligand>
        <name>ATP</name>
        <dbReference type="ChEBI" id="CHEBI:30616"/>
    </ligand>
</feature>
<dbReference type="EC" id="2.7.11.1" evidence="1"/>
<protein>
    <recommendedName>
        <fullName evidence="1">non-specific serine/threonine protein kinase</fullName>
        <ecNumber evidence="1">2.7.11.1</ecNumber>
    </recommendedName>
</protein>
<dbReference type="FunFam" id="3.30.200.20:FF:000035">
    <property type="entry name" value="Serine/threonine protein kinase Stk1"/>
    <property type="match status" value="1"/>
</dbReference>
<dbReference type="InterPro" id="IPR011009">
    <property type="entry name" value="Kinase-like_dom_sf"/>
</dbReference>
<gene>
    <name evidence="13" type="ORF">SAMN04489866_10194</name>
</gene>
<proteinExistence type="predicted"/>
<dbReference type="PANTHER" id="PTHR43289">
    <property type="entry name" value="MITOGEN-ACTIVATED PROTEIN KINASE KINASE KINASE 20-RELATED"/>
    <property type="match status" value="1"/>
</dbReference>
<dbReference type="PROSITE" id="PS00108">
    <property type="entry name" value="PROTEIN_KINASE_ST"/>
    <property type="match status" value="1"/>
</dbReference>
<dbReference type="STRING" id="2741.SAMN04489866_10194"/>
<dbReference type="SMART" id="SM00740">
    <property type="entry name" value="PASTA"/>
    <property type="match status" value="3"/>
</dbReference>
<evidence type="ECO:0000313" key="14">
    <source>
        <dbReference type="Proteomes" id="UP000198995"/>
    </source>
</evidence>
<dbReference type="Gene3D" id="3.30.10.20">
    <property type="match status" value="3"/>
</dbReference>
<dbReference type="InterPro" id="IPR017441">
    <property type="entry name" value="Protein_kinase_ATP_BS"/>
</dbReference>
<dbReference type="Pfam" id="PF03793">
    <property type="entry name" value="PASTA"/>
    <property type="match status" value="3"/>
</dbReference>
<dbReference type="Gene3D" id="3.30.200.20">
    <property type="entry name" value="Phosphorylase Kinase, domain 1"/>
    <property type="match status" value="1"/>
</dbReference>
<feature type="transmembrane region" description="Helical" evidence="10">
    <location>
        <begin position="335"/>
        <end position="355"/>
    </location>
</feature>
<evidence type="ECO:0000256" key="7">
    <source>
        <dbReference type="ARBA" id="ARBA00047899"/>
    </source>
</evidence>
<feature type="domain" description="PASTA" evidence="12">
    <location>
        <begin position="498"/>
        <end position="565"/>
    </location>
</feature>
<dbReference type="PANTHER" id="PTHR43289:SF34">
    <property type="entry name" value="SERINE_THREONINE-PROTEIN KINASE YBDM-RELATED"/>
    <property type="match status" value="1"/>
</dbReference>
<keyword evidence="10" id="KW-1133">Transmembrane helix</keyword>
<keyword evidence="2 13" id="KW-0723">Serine/threonine-protein kinase</keyword>
<feature type="domain" description="PASTA" evidence="12">
    <location>
        <begin position="360"/>
        <end position="427"/>
    </location>
</feature>
<keyword evidence="4 9" id="KW-0547">Nucleotide-binding</keyword>
<evidence type="ECO:0000256" key="8">
    <source>
        <dbReference type="ARBA" id="ARBA00048679"/>
    </source>
</evidence>
<dbReference type="NCBIfam" id="NF033483">
    <property type="entry name" value="PknB_PASTA_kin"/>
    <property type="match status" value="1"/>
</dbReference>
<dbReference type="SMART" id="SM00220">
    <property type="entry name" value="S_TKc"/>
    <property type="match status" value="1"/>
</dbReference>
<evidence type="ECO:0000256" key="1">
    <source>
        <dbReference type="ARBA" id="ARBA00012513"/>
    </source>
</evidence>
<evidence type="ECO:0000259" key="12">
    <source>
        <dbReference type="PROSITE" id="PS51178"/>
    </source>
</evidence>
<evidence type="ECO:0000313" key="13">
    <source>
        <dbReference type="EMBL" id="SDD06982.1"/>
    </source>
</evidence>
<organism evidence="13 14">
    <name type="scientific">Peptococcus niger</name>
    <dbReference type="NCBI Taxonomy" id="2741"/>
    <lineage>
        <taxon>Bacteria</taxon>
        <taxon>Bacillati</taxon>
        <taxon>Bacillota</taxon>
        <taxon>Clostridia</taxon>
        <taxon>Eubacteriales</taxon>
        <taxon>Peptococcaceae</taxon>
        <taxon>Peptococcus</taxon>
    </lineage>
</organism>
<dbReference type="EMBL" id="FNAF01000001">
    <property type="protein sequence ID" value="SDD06982.1"/>
    <property type="molecule type" value="Genomic_DNA"/>
</dbReference>
<keyword evidence="10" id="KW-0472">Membrane</keyword>
<evidence type="ECO:0000259" key="11">
    <source>
        <dbReference type="PROSITE" id="PS50011"/>
    </source>
</evidence>
<feature type="domain" description="Protein kinase" evidence="11">
    <location>
        <begin position="9"/>
        <end position="268"/>
    </location>
</feature>
<dbReference type="Pfam" id="PF00069">
    <property type="entry name" value="Pkinase"/>
    <property type="match status" value="1"/>
</dbReference>
<accession>A0A1G6RQQ8</accession>
<keyword evidence="5 13" id="KW-0418">Kinase</keyword>
<dbReference type="GO" id="GO:0004674">
    <property type="term" value="F:protein serine/threonine kinase activity"/>
    <property type="evidence" value="ECO:0007669"/>
    <property type="project" value="UniProtKB-KW"/>
</dbReference>
<dbReference type="Gene3D" id="1.10.510.10">
    <property type="entry name" value="Transferase(Phosphotransferase) domain 1"/>
    <property type="match status" value="1"/>
</dbReference>
<comment type="catalytic activity">
    <reaction evidence="8">
        <text>L-seryl-[protein] + ATP = O-phospho-L-seryl-[protein] + ADP + H(+)</text>
        <dbReference type="Rhea" id="RHEA:17989"/>
        <dbReference type="Rhea" id="RHEA-COMP:9863"/>
        <dbReference type="Rhea" id="RHEA-COMP:11604"/>
        <dbReference type="ChEBI" id="CHEBI:15378"/>
        <dbReference type="ChEBI" id="CHEBI:29999"/>
        <dbReference type="ChEBI" id="CHEBI:30616"/>
        <dbReference type="ChEBI" id="CHEBI:83421"/>
        <dbReference type="ChEBI" id="CHEBI:456216"/>
        <dbReference type="EC" id="2.7.11.1"/>
    </reaction>
</comment>
<dbReference type="InterPro" id="IPR008271">
    <property type="entry name" value="Ser/Thr_kinase_AS"/>
</dbReference>
<evidence type="ECO:0000256" key="9">
    <source>
        <dbReference type="PROSITE-ProRule" id="PRU10141"/>
    </source>
</evidence>
<sequence length="639" mass="69378">MQDVLGGRYKIIRKIGGGGMAIVYLAEDIFLNRQVAVKVLREEYVEDPEFIRHFRKEAKSIAALNHPNIVNIYDFDASADPAYLVMEFVEGMSVKQIVEEEGSIPWEQAADIGIQVARGLAEAHRHHIVHKDVKSHNILVEHTGMVKITDFGIAQMLSSTTITHNKGILGSAHYFSPEQARGERVDEKSDIYSLGIVLYEMLCGQVPFTGDNPVTVALKHIQEKPIPPQSITQDVPEAMEAIVLKCLQKDKNLRFQDMTEVAEALEAVRETGVAAPAYHQPVDFLAPEPAVDPLNDTLALPRNLTQKHGEVEANQVSEGKASKKNRWPKGKKKRLTNFLILVLVLLAAFGTLKIAQSFAGGGDIEVPSVVGFSYADAEEIMDQEGLRIREIDSEYSDEVEKGAIISQDPIAGKKVKKGRLVGVVISRGPEKLTVPKLTGKTEDEARALLEDADLELGEVKSAYDSSIEAGQIISQSPSPGKKVDKNTAVRITVSLGKKPEYVTVPDVRGMKLSDAKAALSEKGLVVAATNEEESSNDSKGRIIGQSLEPGSQVEKQTSLTLTIGTGKHSSSTTGVNVTFDVPENGVVVVTQTDANGGETMLYRGVHQEGEHFSKMYNAPSGSTITASINGKNISQTVAE</sequence>
<dbReference type="SUPFAM" id="SSF54184">
    <property type="entry name" value="Penicillin-binding protein 2x (pbp-2x), c-terminal domain"/>
    <property type="match status" value="2"/>
</dbReference>
<evidence type="ECO:0000256" key="4">
    <source>
        <dbReference type="ARBA" id="ARBA00022741"/>
    </source>
</evidence>
<dbReference type="GO" id="GO:0005524">
    <property type="term" value="F:ATP binding"/>
    <property type="evidence" value="ECO:0007669"/>
    <property type="project" value="UniProtKB-UniRule"/>
</dbReference>